<keyword evidence="1" id="KW-0812">Transmembrane</keyword>
<feature type="transmembrane region" description="Helical" evidence="1">
    <location>
        <begin position="45"/>
        <end position="63"/>
    </location>
</feature>
<dbReference type="EMBL" id="GBRH01194669">
    <property type="protein sequence ID" value="JAE03227.1"/>
    <property type="molecule type" value="Transcribed_RNA"/>
</dbReference>
<keyword evidence="1" id="KW-1133">Transmembrane helix</keyword>
<sequence>MRTTSRCRFVIAARGPYTPVRSISISGMPFNLLTSGYRVMEMIRFLVKMASLSIFNYLIFHYGTRA</sequence>
<protein>
    <submittedName>
        <fullName evidence="2">Uncharacterized protein</fullName>
    </submittedName>
</protein>
<reference evidence="2" key="2">
    <citation type="journal article" date="2015" name="Data Brief">
        <title>Shoot transcriptome of the giant reed, Arundo donax.</title>
        <authorList>
            <person name="Barrero R.A."/>
            <person name="Guerrero F.D."/>
            <person name="Moolhuijzen P."/>
            <person name="Goolsby J.A."/>
            <person name="Tidwell J."/>
            <person name="Bellgard S.E."/>
            <person name="Bellgard M.I."/>
        </authorList>
    </citation>
    <scope>NUCLEOTIDE SEQUENCE</scope>
    <source>
        <tissue evidence="2">Shoot tissue taken approximately 20 cm above the soil surface</tissue>
    </source>
</reference>
<dbReference type="AlphaFoldDB" id="A0A0A9ESZ8"/>
<proteinExistence type="predicted"/>
<organism evidence="2">
    <name type="scientific">Arundo donax</name>
    <name type="common">Giant reed</name>
    <name type="synonym">Donax arundinaceus</name>
    <dbReference type="NCBI Taxonomy" id="35708"/>
    <lineage>
        <taxon>Eukaryota</taxon>
        <taxon>Viridiplantae</taxon>
        <taxon>Streptophyta</taxon>
        <taxon>Embryophyta</taxon>
        <taxon>Tracheophyta</taxon>
        <taxon>Spermatophyta</taxon>
        <taxon>Magnoliopsida</taxon>
        <taxon>Liliopsida</taxon>
        <taxon>Poales</taxon>
        <taxon>Poaceae</taxon>
        <taxon>PACMAD clade</taxon>
        <taxon>Arundinoideae</taxon>
        <taxon>Arundineae</taxon>
        <taxon>Arundo</taxon>
    </lineage>
</organism>
<keyword evidence="1" id="KW-0472">Membrane</keyword>
<name>A0A0A9ESZ8_ARUDO</name>
<evidence type="ECO:0000313" key="2">
    <source>
        <dbReference type="EMBL" id="JAE03227.1"/>
    </source>
</evidence>
<reference evidence="2" key="1">
    <citation type="submission" date="2014-09" db="EMBL/GenBank/DDBJ databases">
        <authorList>
            <person name="Magalhaes I.L.F."/>
            <person name="Oliveira U."/>
            <person name="Santos F.R."/>
            <person name="Vidigal T.H.D.A."/>
            <person name="Brescovit A.D."/>
            <person name="Santos A.J."/>
        </authorList>
    </citation>
    <scope>NUCLEOTIDE SEQUENCE</scope>
    <source>
        <tissue evidence="2">Shoot tissue taken approximately 20 cm above the soil surface</tissue>
    </source>
</reference>
<accession>A0A0A9ESZ8</accession>
<evidence type="ECO:0000256" key="1">
    <source>
        <dbReference type="SAM" id="Phobius"/>
    </source>
</evidence>